<dbReference type="InterPro" id="IPR002641">
    <property type="entry name" value="PNPLA_dom"/>
</dbReference>
<reference evidence="6 7" key="1">
    <citation type="submission" date="2023-09" db="EMBL/GenBank/DDBJ databases">
        <title>Thioclava shenzhenensis sp. nov., a multidrug resistant bacteria-antagonizing species isolated from coastal seawater.</title>
        <authorList>
            <person name="Long M."/>
        </authorList>
    </citation>
    <scope>NUCLEOTIDE SEQUENCE [LARGE SCALE GENOMIC DNA]</scope>
    <source>
        <strain evidence="6 7">FTW29</strain>
    </source>
</reference>
<evidence type="ECO:0000256" key="3">
    <source>
        <dbReference type="ARBA" id="ARBA00023098"/>
    </source>
</evidence>
<dbReference type="RefSeq" id="WP_339107290.1">
    <property type="nucleotide sequence ID" value="NZ_CP135443.1"/>
</dbReference>
<dbReference type="Gene3D" id="3.40.1090.10">
    <property type="entry name" value="Cytosolic phospholipase A2 catalytic domain"/>
    <property type="match status" value="2"/>
</dbReference>
<dbReference type="PANTHER" id="PTHR14226">
    <property type="entry name" value="NEUROPATHY TARGET ESTERASE/SWISS CHEESE D.MELANOGASTER"/>
    <property type="match status" value="1"/>
</dbReference>
<keyword evidence="2 4" id="KW-0442">Lipid degradation</keyword>
<dbReference type="SUPFAM" id="SSF52151">
    <property type="entry name" value="FabD/lysophospholipase-like"/>
    <property type="match status" value="1"/>
</dbReference>
<dbReference type="PROSITE" id="PS51635">
    <property type="entry name" value="PNPLA"/>
    <property type="match status" value="1"/>
</dbReference>
<sequence>MDTKRINLALQGGGAHGAFTWGVLDRLLDEDWIEIAAISGTSAGALNGAALKSGLAQASGTKGREAAREALNWLWSQVAEGNDFRTDRWVSALFPYPDTVTRWFDLFTPAFYIENWLRLLSPYDSGPFYINPLARVVQDLEFENVCAKEGPAFFVSATNVRNGKIRIFSGDEVTPDALLASACLPNLFRAVEIDDPVTGRREAYWDGGYTGNPALFPLFEPQFPRDIMIVNINPLAREGIPTTPQQIEERITEISFNTSLLRELRAINFARRVIAEKHLPERAMKDVLIHLIADDDTMLSLSQSSKVSPSYGTLGRLKTAGQQAADRFLDQHADKIGKEPSVNLAELFG</sequence>
<evidence type="ECO:0000313" key="7">
    <source>
        <dbReference type="Proteomes" id="UP001623290"/>
    </source>
</evidence>
<evidence type="ECO:0000256" key="1">
    <source>
        <dbReference type="ARBA" id="ARBA00022801"/>
    </source>
</evidence>
<feature type="short sequence motif" description="DGA/G" evidence="4">
    <location>
        <begin position="206"/>
        <end position="208"/>
    </location>
</feature>
<evidence type="ECO:0000256" key="4">
    <source>
        <dbReference type="PROSITE-ProRule" id="PRU01161"/>
    </source>
</evidence>
<evidence type="ECO:0000259" key="5">
    <source>
        <dbReference type="PROSITE" id="PS51635"/>
    </source>
</evidence>
<dbReference type="PANTHER" id="PTHR14226:SF78">
    <property type="entry name" value="SLR0060 PROTEIN"/>
    <property type="match status" value="1"/>
</dbReference>
<feature type="domain" description="PNPLA" evidence="5">
    <location>
        <begin position="8"/>
        <end position="219"/>
    </location>
</feature>
<organism evidence="6 7">
    <name type="scientific">Thioclava litoralis</name>
    <dbReference type="NCBI Taxonomy" id="3076557"/>
    <lineage>
        <taxon>Bacteria</taxon>
        <taxon>Pseudomonadati</taxon>
        <taxon>Pseudomonadota</taxon>
        <taxon>Alphaproteobacteria</taxon>
        <taxon>Rhodobacterales</taxon>
        <taxon>Paracoccaceae</taxon>
        <taxon>Thioclava</taxon>
    </lineage>
</organism>
<dbReference type="InterPro" id="IPR016035">
    <property type="entry name" value="Acyl_Trfase/lysoPLipase"/>
</dbReference>
<feature type="active site" description="Nucleophile" evidence="4">
    <location>
        <position position="42"/>
    </location>
</feature>
<accession>A0ABZ1E1E7</accession>
<gene>
    <name evidence="6" type="ORF">RPE78_12655</name>
</gene>
<feature type="short sequence motif" description="GXSXG" evidence="4">
    <location>
        <begin position="40"/>
        <end position="44"/>
    </location>
</feature>
<feature type="active site" description="Proton acceptor" evidence="4">
    <location>
        <position position="206"/>
    </location>
</feature>
<dbReference type="Proteomes" id="UP001623290">
    <property type="component" value="Chromosome"/>
</dbReference>
<proteinExistence type="predicted"/>
<keyword evidence="3 4" id="KW-0443">Lipid metabolism</keyword>
<evidence type="ECO:0000313" key="6">
    <source>
        <dbReference type="EMBL" id="WRY33517.1"/>
    </source>
</evidence>
<keyword evidence="1 4" id="KW-0378">Hydrolase</keyword>
<evidence type="ECO:0000256" key="2">
    <source>
        <dbReference type="ARBA" id="ARBA00022963"/>
    </source>
</evidence>
<dbReference type="EMBL" id="CP135443">
    <property type="protein sequence ID" value="WRY33517.1"/>
    <property type="molecule type" value="Genomic_DNA"/>
</dbReference>
<name>A0ABZ1E1E7_9RHOB</name>
<dbReference type="InterPro" id="IPR050301">
    <property type="entry name" value="NTE"/>
</dbReference>
<keyword evidence="7" id="KW-1185">Reference proteome</keyword>
<protein>
    <submittedName>
        <fullName evidence="6">Patatin-like phospholipase family protein</fullName>
    </submittedName>
</protein>
<feature type="short sequence motif" description="GXGXXG" evidence="4">
    <location>
        <begin position="12"/>
        <end position="17"/>
    </location>
</feature>
<dbReference type="Pfam" id="PF01734">
    <property type="entry name" value="Patatin"/>
    <property type="match status" value="1"/>
</dbReference>